<evidence type="ECO:0000313" key="5">
    <source>
        <dbReference type="EMBL" id="PSR83325.1"/>
    </source>
</evidence>
<dbReference type="OrthoDB" id="5428495at2759"/>
<dbReference type="InterPro" id="IPR036188">
    <property type="entry name" value="FAD/NAD-bd_sf"/>
</dbReference>
<dbReference type="EMBL" id="MLYV02000562">
    <property type="protein sequence ID" value="PSR83325.1"/>
    <property type="molecule type" value="Genomic_DNA"/>
</dbReference>
<name>A0A2R6P1H4_9APHY</name>
<reference evidence="5 6" key="1">
    <citation type="submission" date="2018-02" db="EMBL/GenBank/DDBJ databases">
        <title>Genome sequence of the basidiomycete white-rot fungus Phlebia centrifuga.</title>
        <authorList>
            <person name="Granchi Z."/>
            <person name="Peng M."/>
            <person name="de Vries R.P."/>
            <person name="Hilden K."/>
            <person name="Makela M.R."/>
            <person name="Grigoriev I."/>
            <person name="Riley R."/>
        </authorList>
    </citation>
    <scope>NUCLEOTIDE SEQUENCE [LARGE SCALE GENOMIC DNA]</scope>
    <source>
        <strain evidence="5 6">FBCC195</strain>
    </source>
</reference>
<evidence type="ECO:0000256" key="2">
    <source>
        <dbReference type="ARBA" id="ARBA00007992"/>
    </source>
</evidence>
<dbReference type="AlphaFoldDB" id="A0A2R6P1H4"/>
<keyword evidence="3" id="KW-0560">Oxidoreductase</keyword>
<evidence type="ECO:0008006" key="7">
    <source>
        <dbReference type="Google" id="ProtNLM"/>
    </source>
</evidence>
<dbReference type="Proteomes" id="UP000186601">
    <property type="component" value="Unassembled WGS sequence"/>
</dbReference>
<evidence type="ECO:0000313" key="6">
    <source>
        <dbReference type="Proteomes" id="UP000186601"/>
    </source>
</evidence>
<proteinExistence type="inferred from homology"/>
<keyword evidence="4" id="KW-0503">Monooxygenase</keyword>
<comment type="caution">
    <text evidence="5">The sequence shown here is derived from an EMBL/GenBank/DDBJ whole genome shotgun (WGS) entry which is preliminary data.</text>
</comment>
<comment type="similarity">
    <text evidence="2">Belongs to the paxM FAD-dependent monooxygenase family.</text>
</comment>
<evidence type="ECO:0000256" key="4">
    <source>
        <dbReference type="ARBA" id="ARBA00023033"/>
    </source>
</evidence>
<keyword evidence="6" id="KW-1185">Reference proteome</keyword>
<dbReference type="PANTHER" id="PTHR13789">
    <property type="entry name" value="MONOOXYGENASE"/>
    <property type="match status" value="1"/>
</dbReference>
<dbReference type="GO" id="GO:0004497">
    <property type="term" value="F:monooxygenase activity"/>
    <property type="evidence" value="ECO:0007669"/>
    <property type="project" value="UniProtKB-KW"/>
</dbReference>
<dbReference type="InterPro" id="IPR050493">
    <property type="entry name" value="FAD-dep_Monooxygenase_BioMet"/>
</dbReference>
<protein>
    <recommendedName>
        <fullName evidence="7">FAD-binding domain-containing protein</fullName>
    </recommendedName>
</protein>
<dbReference type="PANTHER" id="PTHR13789:SF315">
    <property type="entry name" value="FAD-DEPENDENT MONOOXYGENASE MDPD"/>
    <property type="match status" value="1"/>
</dbReference>
<organism evidence="5 6">
    <name type="scientific">Hermanssonia centrifuga</name>
    <dbReference type="NCBI Taxonomy" id="98765"/>
    <lineage>
        <taxon>Eukaryota</taxon>
        <taxon>Fungi</taxon>
        <taxon>Dikarya</taxon>
        <taxon>Basidiomycota</taxon>
        <taxon>Agaricomycotina</taxon>
        <taxon>Agaricomycetes</taxon>
        <taxon>Polyporales</taxon>
        <taxon>Meruliaceae</taxon>
        <taxon>Hermanssonia</taxon>
    </lineage>
</organism>
<sequence length="181" mass="20419">MGNSRSILGLFWECLTVNIWHYLRTIDIVKQLVEMTPNLVRSRWREPVESIGEWSDESGRVILIGEAAHPWFPGGTYGPSMALEGAVVLGALFSHLNSFNQIPVFANAFQEIRESRVKAVKAVDVTNAKLCHLPPGSERDKRNENMSLLPEEWDDGALQRQYERIASIFSYESQDAADVSK</sequence>
<accession>A0A2R6P1H4</accession>
<gene>
    <name evidence="5" type="ORF">PHLCEN_2v5762</name>
</gene>
<evidence type="ECO:0000256" key="3">
    <source>
        <dbReference type="ARBA" id="ARBA00023002"/>
    </source>
</evidence>
<comment type="cofactor">
    <cofactor evidence="1">
        <name>FAD</name>
        <dbReference type="ChEBI" id="CHEBI:57692"/>
    </cofactor>
</comment>
<dbReference type="Gene3D" id="3.50.50.60">
    <property type="entry name" value="FAD/NAD(P)-binding domain"/>
    <property type="match status" value="1"/>
</dbReference>
<evidence type="ECO:0000256" key="1">
    <source>
        <dbReference type="ARBA" id="ARBA00001974"/>
    </source>
</evidence>
<dbReference type="STRING" id="98765.A0A2R6P1H4"/>
<dbReference type="SUPFAM" id="SSF51905">
    <property type="entry name" value="FAD/NAD(P)-binding domain"/>
    <property type="match status" value="1"/>
</dbReference>